<evidence type="ECO:0000256" key="4">
    <source>
        <dbReference type="ARBA" id="ARBA00023004"/>
    </source>
</evidence>
<dbReference type="PROSITE" id="PS51471">
    <property type="entry name" value="FE2OG_OXY"/>
    <property type="match status" value="1"/>
</dbReference>
<sequence>MGGISTPSLAVEQHLPQLKSGAFTSLPTLDLSLLETPQGKARFLVELREALVVVGFFYLTNIERFIPPGVQNAFVERSKDLLCLPLEKKLEIDMINSKHFLGYSQPGKERTAQKLDNREMFDFLSPVPAPEPDDPIYMNVQGPNQVRFRYASLARPKLTLVQWPNENDAPGFRHAFDTYLAAVGKLGEMMNMLVAEALGLDPMGLMRFFGSPPRNKVSLLKYPEPRLSTGSESPDSAKYSIPAGEVENDEEFQGVGAHKDGGCLTYLLQATEHEGLEVQNKCGKWISMRPLPNSLVVNVGRSLEAITGGICTATTHRVNLSARKFFRANGRALGPRYSFPVFQTLKMDLTSKELASLRIPDAIKNLVEGQQVASDAEGYFEKYHLESPGVGIFTARITSHPEVGRKWYPAITEKILKGQAEFGVV</sequence>
<dbReference type="GO" id="GO:0044283">
    <property type="term" value="P:small molecule biosynthetic process"/>
    <property type="evidence" value="ECO:0007669"/>
    <property type="project" value="UniProtKB-ARBA"/>
</dbReference>
<dbReference type="InterPro" id="IPR027443">
    <property type="entry name" value="IPNS-like_sf"/>
</dbReference>
<keyword evidence="8" id="KW-1185">Reference proteome</keyword>
<evidence type="ECO:0000259" key="6">
    <source>
        <dbReference type="PROSITE" id="PS51471"/>
    </source>
</evidence>
<protein>
    <submittedName>
        <fullName evidence="7">Oxidoreductase, 2OG-Fe(II) oxygenase family</fullName>
    </submittedName>
</protein>
<dbReference type="Proteomes" id="UP000249619">
    <property type="component" value="Unassembled WGS sequence"/>
</dbReference>
<dbReference type="Pfam" id="PF03171">
    <property type="entry name" value="2OG-FeII_Oxy"/>
    <property type="match status" value="1"/>
</dbReference>
<dbReference type="PANTHER" id="PTHR10209:SF812">
    <property type="entry name" value="2OG-FE(II) OXYGENASE FAMILY, PUTATIVE (AFU_ORTHOLOGUE AFUA_3G14880)-RELATED"/>
    <property type="match status" value="1"/>
</dbReference>
<name>A0A364N5L7_STELY</name>
<evidence type="ECO:0000256" key="5">
    <source>
        <dbReference type="RuleBase" id="RU003682"/>
    </source>
</evidence>
<organism evidence="7 8">
    <name type="scientific">Stemphylium lycopersici</name>
    <name type="common">Tomato gray leaf spot disease fungus</name>
    <name type="synonym">Thyrospora lycopersici</name>
    <dbReference type="NCBI Taxonomy" id="183478"/>
    <lineage>
        <taxon>Eukaryota</taxon>
        <taxon>Fungi</taxon>
        <taxon>Dikarya</taxon>
        <taxon>Ascomycota</taxon>
        <taxon>Pezizomycotina</taxon>
        <taxon>Dothideomycetes</taxon>
        <taxon>Pleosporomycetidae</taxon>
        <taxon>Pleosporales</taxon>
        <taxon>Pleosporineae</taxon>
        <taxon>Pleosporaceae</taxon>
        <taxon>Stemphylium</taxon>
    </lineage>
</organism>
<dbReference type="GO" id="GO:0046872">
    <property type="term" value="F:metal ion binding"/>
    <property type="evidence" value="ECO:0007669"/>
    <property type="project" value="UniProtKB-KW"/>
</dbReference>
<comment type="caution">
    <text evidence="7">The sequence shown here is derived from an EMBL/GenBank/DDBJ whole genome shotgun (WGS) entry which is preliminary data.</text>
</comment>
<dbReference type="GO" id="GO:0016491">
    <property type="term" value="F:oxidoreductase activity"/>
    <property type="evidence" value="ECO:0007669"/>
    <property type="project" value="UniProtKB-KW"/>
</dbReference>
<proteinExistence type="inferred from homology"/>
<comment type="similarity">
    <text evidence="1 5">Belongs to the iron/ascorbate-dependent oxidoreductase family.</text>
</comment>
<feature type="domain" description="Fe2OG dioxygenase" evidence="6">
    <location>
        <begin position="213"/>
        <end position="345"/>
    </location>
</feature>
<dbReference type="InterPro" id="IPR005123">
    <property type="entry name" value="Oxoglu/Fe-dep_dioxygenase_dom"/>
</dbReference>
<evidence type="ECO:0000256" key="2">
    <source>
        <dbReference type="ARBA" id="ARBA00022723"/>
    </source>
</evidence>
<reference evidence="8" key="1">
    <citation type="submission" date="2018-05" db="EMBL/GenBank/DDBJ databases">
        <title>Draft genome sequence of Stemphylium lycopersici strain CIDEFI 213.</title>
        <authorList>
            <person name="Medina R."/>
            <person name="Franco M.E.E."/>
            <person name="Lucentini C.G."/>
            <person name="Saparrat M.C.N."/>
            <person name="Balatti P.A."/>
        </authorList>
    </citation>
    <scope>NUCLEOTIDE SEQUENCE [LARGE SCALE GENOMIC DNA]</scope>
    <source>
        <strain evidence="8">CIDEFI 213</strain>
    </source>
</reference>
<dbReference type="InterPro" id="IPR026992">
    <property type="entry name" value="DIOX_N"/>
</dbReference>
<dbReference type="InterPro" id="IPR044861">
    <property type="entry name" value="IPNS-like_FE2OG_OXY"/>
</dbReference>
<dbReference type="SUPFAM" id="SSF51197">
    <property type="entry name" value="Clavaminate synthase-like"/>
    <property type="match status" value="1"/>
</dbReference>
<keyword evidence="3 5" id="KW-0560">Oxidoreductase</keyword>
<evidence type="ECO:0000313" key="7">
    <source>
        <dbReference type="EMBL" id="RAR12526.1"/>
    </source>
</evidence>
<dbReference type="EMBL" id="QGDH01000049">
    <property type="protein sequence ID" value="RAR12526.1"/>
    <property type="molecule type" value="Genomic_DNA"/>
</dbReference>
<dbReference type="Gene3D" id="2.60.120.330">
    <property type="entry name" value="B-lactam Antibiotic, Isopenicillin N Synthase, Chain"/>
    <property type="match status" value="1"/>
</dbReference>
<gene>
    <name evidence="7" type="ORF">DDE83_004058</name>
</gene>
<dbReference type="STRING" id="183478.A0A364N5L7"/>
<evidence type="ECO:0000256" key="1">
    <source>
        <dbReference type="ARBA" id="ARBA00008056"/>
    </source>
</evidence>
<evidence type="ECO:0000313" key="8">
    <source>
        <dbReference type="Proteomes" id="UP000249619"/>
    </source>
</evidence>
<dbReference type="AlphaFoldDB" id="A0A364N5L7"/>
<accession>A0A364N5L7</accession>
<dbReference type="PANTHER" id="PTHR10209">
    <property type="entry name" value="OXIDOREDUCTASE, 2OG-FE II OXYGENASE FAMILY PROTEIN"/>
    <property type="match status" value="1"/>
</dbReference>
<evidence type="ECO:0000256" key="3">
    <source>
        <dbReference type="ARBA" id="ARBA00023002"/>
    </source>
</evidence>
<keyword evidence="4 5" id="KW-0408">Iron</keyword>
<keyword evidence="2 5" id="KW-0479">Metal-binding</keyword>
<dbReference type="Pfam" id="PF14226">
    <property type="entry name" value="DIOX_N"/>
    <property type="match status" value="1"/>
</dbReference>